<accession>A0A6C0UGG4</accession>
<dbReference type="Proteomes" id="UP000465846">
    <property type="component" value="Chromosome"/>
</dbReference>
<evidence type="ECO:0000313" key="1">
    <source>
        <dbReference type="EMBL" id="QIB74515.1"/>
    </source>
</evidence>
<dbReference type="AlphaFoldDB" id="A0A6C0UGG4"/>
<sequence>MRDGATVQWWTRLGSERERFVTDAALAGDNGLYAVGWYDVGDRTGDGFGGFLQRLSPSGTVDWEYRWDRKRRPKAVTVISDGPVVAGESLSVDTDQSEEESPAWLASMTAGGVRRWEQEFPSGSGDTFETVVATPDGVVAGGQAGSYSQRSPRSWERVYGTRDWLLAADADDGTEHWRERYAGNDCKSLVADETGALRYVSGSSVAWVSPDGTKEHSKYYYAETGSSDTLDSIASHEQGLATTGSVDSDRDRAGVSVIAGKAWERSETNDARLLVINVDGEILLDRAIGFAATSNFGRDAIALDDGYLLSGTALFGNGSLPWLAWFDTDGTLTDYRFVVRAPDSAPELVSAGFDGPAGYPIASHHADVDHLVPTRNGLFVVYNEHDRSQNPAHRQSWIGSLTCGR</sequence>
<evidence type="ECO:0000313" key="2">
    <source>
        <dbReference type="Proteomes" id="UP000465846"/>
    </source>
</evidence>
<gene>
    <name evidence="1" type="ORF">G3I44_09620</name>
</gene>
<dbReference type="EMBL" id="CP048739">
    <property type="protein sequence ID" value="QIB74515.1"/>
    <property type="molecule type" value="Genomic_DNA"/>
</dbReference>
<proteinExistence type="predicted"/>
<organism evidence="1 2">
    <name type="scientific">Halogeometricum borinquense</name>
    <dbReference type="NCBI Taxonomy" id="60847"/>
    <lineage>
        <taxon>Archaea</taxon>
        <taxon>Methanobacteriati</taxon>
        <taxon>Methanobacteriota</taxon>
        <taxon>Stenosarchaea group</taxon>
        <taxon>Halobacteria</taxon>
        <taxon>Halobacteriales</taxon>
        <taxon>Haloferacaceae</taxon>
        <taxon>Halogeometricum</taxon>
    </lineage>
</organism>
<dbReference type="GeneID" id="44079659"/>
<dbReference type="RefSeq" id="WP_163486441.1">
    <property type="nucleotide sequence ID" value="NZ_CP048739.1"/>
</dbReference>
<protein>
    <submittedName>
        <fullName evidence="1">Uncharacterized protein</fullName>
    </submittedName>
</protein>
<name>A0A6C0UGG4_9EURY</name>
<reference evidence="1 2" key="1">
    <citation type="submission" date="2020-02" db="EMBL/GenBank/DDBJ databases">
        <title>Whole genome sequence of Halogeometricum borinquense strain wsp4.</title>
        <authorList>
            <person name="Verma D.K."/>
            <person name="Gopal K."/>
            <person name="Prasad E.S."/>
        </authorList>
    </citation>
    <scope>NUCLEOTIDE SEQUENCE [LARGE SCALE GENOMIC DNA]</scope>
    <source>
        <strain evidence="2">wsp4</strain>
    </source>
</reference>